<reference evidence="9 10" key="1">
    <citation type="submission" date="2021-01" db="EMBL/GenBank/DDBJ databases">
        <title>Genomic Encyclopedia of Type Strains, Phase IV (KMG-IV): sequencing the most valuable type-strain genomes for metagenomic binning, comparative biology and taxonomic classification.</title>
        <authorList>
            <person name="Goeker M."/>
        </authorList>
    </citation>
    <scope>NUCLEOTIDE SEQUENCE [LARGE SCALE GENOMIC DNA]</scope>
    <source>
        <strain evidence="9 10">DSM 25540</strain>
    </source>
</reference>
<comment type="subcellular location">
    <subcellularLocation>
        <location evidence="1">Membrane</location>
        <topology evidence="1">Multi-pass membrane protein</topology>
    </subcellularLocation>
</comment>
<evidence type="ECO:0000256" key="2">
    <source>
        <dbReference type="ARBA" id="ARBA00022692"/>
    </source>
</evidence>
<keyword evidence="3" id="KW-0201">Cytochrome c-type biogenesis</keyword>
<feature type="domain" description="ResB-like" evidence="8">
    <location>
        <begin position="442"/>
        <end position="524"/>
    </location>
</feature>
<dbReference type="Pfam" id="PF05140">
    <property type="entry name" value="ResB"/>
    <property type="match status" value="2"/>
</dbReference>
<evidence type="ECO:0000313" key="10">
    <source>
        <dbReference type="Proteomes" id="UP000741863"/>
    </source>
</evidence>
<organism evidence="9 10">
    <name type="scientific">Geomicrobium sediminis</name>
    <dbReference type="NCBI Taxonomy" id="1347788"/>
    <lineage>
        <taxon>Bacteria</taxon>
        <taxon>Bacillati</taxon>
        <taxon>Bacillota</taxon>
        <taxon>Bacilli</taxon>
        <taxon>Bacillales</taxon>
        <taxon>Geomicrobium</taxon>
    </lineage>
</organism>
<feature type="transmembrane region" description="Helical" evidence="7">
    <location>
        <begin position="217"/>
        <end position="235"/>
    </location>
</feature>
<evidence type="ECO:0000313" key="9">
    <source>
        <dbReference type="EMBL" id="MBM7633575.1"/>
    </source>
</evidence>
<dbReference type="PANTHER" id="PTHR31566:SF0">
    <property type="entry name" value="CYTOCHROME C BIOGENESIS PROTEIN CCS1, CHLOROPLASTIC"/>
    <property type="match status" value="1"/>
</dbReference>
<name>A0ABS2PDR8_9BACL</name>
<evidence type="ECO:0000256" key="3">
    <source>
        <dbReference type="ARBA" id="ARBA00022748"/>
    </source>
</evidence>
<dbReference type="RefSeq" id="WP_204698278.1">
    <property type="nucleotide sequence ID" value="NZ_JAFBEC010000007.1"/>
</dbReference>
<evidence type="ECO:0000256" key="1">
    <source>
        <dbReference type="ARBA" id="ARBA00004141"/>
    </source>
</evidence>
<feature type="domain" description="ResB-like" evidence="8">
    <location>
        <begin position="66"/>
        <end position="426"/>
    </location>
</feature>
<dbReference type="Proteomes" id="UP000741863">
    <property type="component" value="Unassembled WGS sequence"/>
</dbReference>
<dbReference type="EMBL" id="JAFBEC010000007">
    <property type="protein sequence ID" value="MBM7633575.1"/>
    <property type="molecule type" value="Genomic_DNA"/>
</dbReference>
<comment type="caution">
    <text evidence="9">The sequence shown here is derived from an EMBL/GenBank/DDBJ whole genome shotgun (WGS) entry which is preliminary data.</text>
</comment>
<keyword evidence="5 7" id="KW-0472">Membrane</keyword>
<protein>
    <submittedName>
        <fullName evidence="9">Cytochrome c biogenesis protein</fullName>
    </submittedName>
</protein>
<evidence type="ECO:0000256" key="5">
    <source>
        <dbReference type="ARBA" id="ARBA00023136"/>
    </source>
</evidence>
<accession>A0ABS2PDR8</accession>
<keyword evidence="10" id="KW-1185">Reference proteome</keyword>
<evidence type="ECO:0000259" key="8">
    <source>
        <dbReference type="Pfam" id="PF05140"/>
    </source>
</evidence>
<evidence type="ECO:0000256" key="4">
    <source>
        <dbReference type="ARBA" id="ARBA00022989"/>
    </source>
</evidence>
<feature type="transmembrane region" description="Helical" evidence="7">
    <location>
        <begin position="68"/>
        <end position="86"/>
    </location>
</feature>
<evidence type="ECO:0000256" key="7">
    <source>
        <dbReference type="SAM" id="Phobius"/>
    </source>
</evidence>
<dbReference type="PANTHER" id="PTHR31566">
    <property type="entry name" value="CYTOCHROME C BIOGENESIS PROTEIN CCS1, CHLOROPLASTIC"/>
    <property type="match status" value="1"/>
</dbReference>
<gene>
    <name evidence="9" type="ORF">JOD17_002669</name>
</gene>
<proteinExistence type="predicted"/>
<dbReference type="InterPro" id="IPR023494">
    <property type="entry name" value="Cyt_c_bgen_Ccs1/CcsB/ResB"/>
</dbReference>
<sequence length="554" mass="63782">MKEKEIICECGHVNPYGTEVCGSCGKPLVKNDSNELLNMRYEGAARRSQTYNKSIIDKVWNFFSSVKVGITIIVVILIASALGTIFPQELFIPPGQDAATYYAEEHGWAGELYYTLGFHNLYGSWWYMLLITALGISILIASIDRFFPLYKALKNQRVTRHEKFMSRQRIFGRSTVSDQDETMNKAVSLLRKKRYKIFEENGNVLAEKARWARWGPYVNHIGLIIFLVGAMLRFFPGMYVDANMWVREGETVPVPGTSQDYYLENLQFDVELYDEDDERFQGAMQAAPGAEHIETFRTHSILYMPTDESTVGAGRELEAISEQEIEVNSPLYFDNYSVYQLDYKLNELSAMSFDVEDRETGESAGSFTVDLNNPEDYYTLDNGEEVYIYDYFANFIINDAGEPTTENNVPDNPAFIFEMTNEDGEEELTFIRIQRNFEIRDDEDDPHQYAFTFAGIDTNHVTGLKVRKDLTLPFLIAGGSIFLLGLLQGSYWPHRRVWLQRENDGEILIAAHTNKNWESIKKEIRSVTDQTELSEPVDQTDEEYEKEYKEKDNL</sequence>
<keyword evidence="2 7" id="KW-0812">Transmembrane</keyword>
<feature type="transmembrane region" description="Helical" evidence="7">
    <location>
        <begin position="125"/>
        <end position="147"/>
    </location>
</feature>
<evidence type="ECO:0000256" key="6">
    <source>
        <dbReference type="SAM" id="MobiDB-lite"/>
    </source>
</evidence>
<feature type="region of interest" description="Disordered" evidence="6">
    <location>
        <begin position="526"/>
        <end position="554"/>
    </location>
</feature>
<dbReference type="InterPro" id="IPR007816">
    <property type="entry name" value="ResB-like_domain"/>
</dbReference>
<feature type="transmembrane region" description="Helical" evidence="7">
    <location>
        <begin position="470"/>
        <end position="492"/>
    </location>
</feature>
<keyword evidence="4 7" id="KW-1133">Transmembrane helix</keyword>